<dbReference type="PRINTS" id="PR01037">
    <property type="entry name" value="TCRTETOQM"/>
</dbReference>
<dbReference type="InterPro" id="IPR035647">
    <property type="entry name" value="EFG_III/V"/>
</dbReference>
<evidence type="ECO:0000259" key="4">
    <source>
        <dbReference type="PROSITE" id="PS51722"/>
    </source>
</evidence>
<dbReference type="InterPro" id="IPR014721">
    <property type="entry name" value="Ribsml_uS5_D2-typ_fold_subgr"/>
</dbReference>
<dbReference type="InterPro" id="IPR000640">
    <property type="entry name" value="EFG_V-like"/>
</dbReference>
<dbReference type="PANTHER" id="PTHR43261">
    <property type="entry name" value="TRANSLATION ELONGATION FACTOR G-RELATED"/>
    <property type="match status" value="1"/>
</dbReference>
<dbReference type="Gene3D" id="3.30.70.870">
    <property type="entry name" value="Elongation Factor G (Translational Gtpase), domain 3"/>
    <property type="match status" value="1"/>
</dbReference>
<dbReference type="SUPFAM" id="SSF54211">
    <property type="entry name" value="Ribosomal protein S5 domain 2-like"/>
    <property type="match status" value="1"/>
</dbReference>
<dbReference type="SUPFAM" id="SSF52540">
    <property type="entry name" value="P-loop containing nucleoside triphosphate hydrolases"/>
    <property type="match status" value="1"/>
</dbReference>
<dbReference type="InterPro" id="IPR020568">
    <property type="entry name" value="Ribosomal_Su5_D2-typ_SF"/>
</dbReference>
<dbReference type="Proteomes" id="UP000586042">
    <property type="component" value="Unassembled WGS sequence"/>
</dbReference>
<evidence type="ECO:0000256" key="1">
    <source>
        <dbReference type="ARBA" id="ARBA00022741"/>
    </source>
</evidence>
<evidence type="ECO:0000256" key="3">
    <source>
        <dbReference type="ARBA" id="ARBA00023134"/>
    </source>
</evidence>
<dbReference type="SUPFAM" id="SSF50447">
    <property type="entry name" value="Translation proteins"/>
    <property type="match status" value="1"/>
</dbReference>
<comment type="caution">
    <text evidence="5">The sequence shown here is derived from an EMBL/GenBank/DDBJ whole genome shotgun (WGS) entry which is preliminary data.</text>
</comment>
<dbReference type="Pfam" id="PF14492">
    <property type="entry name" value="EFG_III"/>
    <property type="match status" value="1"/>
</dbReference>
<dbReference type="InterPro" id="IPR027417">
    <property type="entry name" value="P-loop_NTPase"/>
</dbReference>
<keyword evidence="2" id="KW-0648">Protein biosynthesis</keyword>
<dbReference type="SUPFAM" id="SSF54980">
    <property type="entry name" value="EF-G C-terminal domain-like"/>
    <property type="match status" value="2"/>
</dbReference>
<dbReference type="InterPro" id="IPR005225">
    <property type="entry name" value="Small_GTP-bd"/>
</dbReference>
<dbReference type="RefSeq" id="WP_175589503.1">
    <property type="nucleotide sequence ID" value="NZ_JABWGN010000004.1"/>
</dbReference>
<accession>A0A7Y6I6G6</accession>
<keyword evidence="6" id="KW-1185">Reference proteome</keyword>
<dbReference type="EMBL" id="JABWGN010000004">
    <property type="protein sequence ID" value="NUW32063.1"/>
    <property type="molecule type" value="Genomic_DNA"/>
</dbReference>
<protein>
    <submittedName>
        <fullName evidence="5">TetM/TetW/TetO/TetS family tetracycline resistance ribosomal protection protein</fullName>
    </submittedName>
</protein>
<dbReference type="InterPro" id="IPR009000">
    <property type="entry name" value="Transl_B-barrel_sf"/>
</dbReference>
<dbReference type="NCBIfam" id="TIGR00231">
    <property type="entry name" value="small_GTP"/>
    <property type="match status" value="1"/>
</dbReference>
<dbReference type="InterPro" id="IPR041095">
    <property type="entry name" value="EFG_II"/>
</dbReference>
<proteinExistence type="predicted"/>
<name>A0A7Y6I6G6_9ACTN</name>
<evidence type="ECO:0000256" key="2">
    <source>
        <dbReference type="ARBA" id="ARBA00022917"/>
    </source>
</evidence>
<dbReference type="Pfam" id="PF00679">
    <property type="entry name" value="EFG_C"/>
    <property type="match status" value="1"/>
</dbReference>
<dbReference type="AlphaFoldDB" id="A0A7Y6I6G6"/>
<dbReference type="GO" id="GO:0032790">
    <property type="term" value="P:ribosome disassembly"/>
    <property type="evidence" value="ECO:0007669"/>
    <property type="project" value="TreeGrafter"/>
</dbReference>
<gene>
    <name evidence="5" type="ORF">HTZ77_11560</name>
</gene>
<dbReference type="Gene3D" id="3.40.50.300">
    <property type="entry name" value="P-loop containing nucleotide triphosphate hydrolases"/>
    <property type="match status" value="1"/>
</dbReference>
<keyword evidence="3" id="KW-0342">GTP-binding</keyword>
<dbReference type="PRINTS" id="PR00315">
    <property type="entry name" value="ELONGATNFCT"/>
</dbReference>
<dbReference type="Pfam" id="PF03764">
    <property type="entry name" value="EFG_IV"/>
    <property type="match status" value="1"/>
</dbReference>
<reference evidence="5 6" key="1">
    <citation type="submission" date="2020-06" db="EMBL/GenBank/DDBJ databases">
        <title>Nonomuraea sp. SMC257, a novel actinomycete isolated from soil.</title>
        <authorList>
            <person name="Chanama M."/>
        </authorList>
    </citation>
    <scope>NUCLEOTIDE SEQUENCE [LARGE SCALE GENOMIC DNA]</scope>
    <source>
        <strain evidence="5 6">SMC257</strain>
    </source>
</reference>
<dbReference type="PROSITE" id="PS00301">
    <property type="entry name" value="G_TR_1"/>
    <property type="match status" value="1"/>
</dbReference>
<sequence length="673" mass="71002">MRTLNLGILAHVDAGKTSLTERLLHAAGVIDEVGSVDDGNTQTDTLALERRRGITIKSAVVSFAVGGAGGVGGVTVNLIDTPGHPDFIAEVERALGVLDGAVLVVSAVEGVQAQTRVLMRTLRRLRIPAIIFVNKIDRSGADPGRVLRAVAERLTPDAVPLGAVRGAGTRAAAFVPYGPRDAGFLSGLAETLADRDDALLAAYVADGPALTHDRVRRALADQTARARAYPVLFGSAITGAGMDALMAGIEELLPAAEGDADAPASGTVFKVERGPAGERVAYVRARSGTFRVRDRVRFGPPGAADEREGRITAIRVFDRGGAGPRAALTAGRIGTVCGLPEARIGDEIREAGRPGPSSGAPRGGWFAPPSLETVVVPGSPAERGALHAALAELAEQDPLIGLRQDDERQEVSISLYGEVQKEVVQATLAAEYGLEVGFRETTTICVERPAATGEAVELLGQDGNPFVATVGLRVEPAPPGSGVAFRVDAALGSLPLYVYKSAGELAEAIGATVRETLRQGLSGWEVVDCVVTMTRSGYASPISTARDFRLLTPLVLMSALRRAGTVVCEPVHRFHLEVPADTAMQAAAVLGRLRAVHGGTVWRGAWCELEGDIPAAEVHRLERQVPGLTRGEGVLETSFDRYRPVRGPAPVRRRDGRDPLDREQYLLHVARRV</sequence>
<dbReference type="InterPro" id="IPR031157">
    <property type="entry name" value="G_TR_CS"/>
</dbReference>
<dbReference type="GO" id="GO:0005525">
    <property type="term" value="F:GTP binding"/>
    <property type="evidence" value="ECO:0007669"/>
    <property type="project" value="UniProtKB-KW"/>
</dbReference>
<dbReference type="Gene3D" id="3.30.230.10">
    <property type="match status" value="1"/>
</dbReference>
<dbReference type="GO" id="GO:0003924">
    <property type="term" value="F:GTPase activity"/>
    <property type="evidence" value="ECO:0007669"/>
    <property type="project" value="InterPro"/>
</dbReference>
<dbReference type="PANTHER" id="PTHR43261:SF1">
    <property type="entry name" value="RIBOSOME-RELEASING FACTOR 2, MITOCHONDRIAL"/>
    <property type="match status" value="1"/>
</dbReference>
<dbReference type="InterPro" id="IPR005517">
    <property type="entry name" value="Transl_elong_EFG/EF2_IV"/>
</dbReference>
<dbReference type="Gene3D" id="2.40.30.10">
    <property type="entry name" value="Translation factors"/>
    <property type="match status" value="1"/>
</dbReference>
<dbReference type="InterPro" id="IPR000795">
    <property type="entry name" value="T_Tr_GTP-bd_dom"/>
</dbReference>
<dbReference type="Pfam" id="PF00009">
    <property type="entry name" value="GTP_EFTU"/>
    <property type="match status" value="1"/>
</dbReference>
<evidence type="ECO:0000313" key="6">
    <source>
        <dbReference type="Proteomes" id="UP000586042"/>
    </source>
</evidence>
<dbReference type="PROSITE" id="PS51722">
    <property type="entry name" value="G_TR_2"/>
    <property type="match status" value="1"/>
</dbReference>
<dbReference type="CDD" id="cd04168">
    <property type="entry name" value="TetM_like"/>
    <property type="match status" value="1"/>
</dbReference>
<dbReference type="GO" id="GO:0006412">
    <property type="term" value="P:translation"/>
    <property type="evidence" value="ECO:0007669"/>
    <property type="project" value="UniProtKB-KW"/>
</dbReference>
<dbReference type="SMART" id="SM00889">
    <property type="entry name" value="EFG_IV"/>
    <property type="match status" value="1"/>
</dbReference>
<feature type="domain" description="Tr-type G" evidence="4">
    <location>
        <begin position="1"/>
        <end position="257"/>
    </location>
</feature>
<organism evidence="5 6">
    <name type="scientific">Nonomuraea montanisoli</name>
    <dbReference type="NCBI Taxonomy" id="2741721"/>
    <lineage>
        <taxon>Bacteria</taxon>
        <taxon>Bacillati</taxon>
        <taxon>Actinomycetota</taxon>
        <taxon>Actinomycetes</taxon>
        <taxon>Streptosporangiales</taxon>
        <taxon>Streptosporangiaceae</taxon>
        <taxon>Nonomuraea</taxon>
    </lineage>
</organism>
<keyword evidence="1" id="KW-0547">Nucleotide-binding</keyword>
<evidence type="ECO:0000313" key="5">
    <source>
        <dbReference type="EMBL" id="NUW32063.1"/>
    </source>
</evidence>